<evidence type="ECO:0000313" key="1">
    <source>
        <dbReference type="EMBL" id="DAF56642.1"/>
    </source>
</evidence>
<reference evidence="1" key="1">
    <citation type="journal article" date="2021" name="Proc. Natl. Acad. Sci. U.S.A.">
        <title>A Catalog of Tens of Thousands of Viruses from Human Metagenomes Reveals Hidden Associations with Chronic Diseases.</title>
        <authorList>
            <person name="Tisza M.J."/>
            <person name="Buck C.B."/>
        </authorList>
    </citation>
    <scope>NUCLEOTIDE SEQUENCE</scope>
    <source>
        <strain evidence="1">CtWb16</strain>
    </source>
</reference>
<accession>A0A8S5T1H3</accession>
<name>A0A8S5T1H3_9CAUD</name>
<organism evidence="1">
    <name type="scientific">Myoviridae sp. ctWb16</name>
    <dbReference type="NCBI Taxonomy" id="2827690"/>
    <lineage>
        <taxon>Viruses</taxon>
        <taxon>Duplodnaviria</taxon>
        <taxon>Heunggongvirae</taxon>
        <taxon>Uroviricota</taxon>
        <taxon>Caudoviricetes</taxon>
    </lineage>
</organism>
<proteinExistence type="predicted"/>
<dbReference type="EMBL" id="BK032721">
    <property type="protein sequence ID" value="DAF56642.1"/>
    <property type="molecule type" value="Genomic_DNA"/>
</dbReference>
<sequence>MAINNYAQSWTDVYEKYQSVVNFVAGDFDSLKDVIRRYIASQNPENYNDWAESSEVGMFSNGLSYLGESIHYRVDLNAHDVFPSTTERRQSLLDFTKMLSYSPKRNICATGIAKIKSITTSQNITDTSGNILKDTPILWNDASNPDWLEQFLTVMNASFVSNNPYGKPLKRETVDNITTQLYQMNTTTISNTVFSFTSQVNATTQQFEVVNPDINSDLAQIEERTPIPEQAFHLLYRNDGTGNGSNNTGFFVYWKQGTLQYENQVISQKVENYFIDVNKDNINEYDVWFEELDISTGLVKNVWTKIANNEYLVYNNTDTTIRDIFKVETRENDRITLRFSDGKFGTIPVGVFKLWYRVSNGNDNLYLKPTDIQDVTIKIPYKSNNTSDDNIYYLTVVFSITDASHIRQSVTQESMEYIRERAPQVYSTQNRMVTAQDYNYFPKSIGQQVKVLKAINRTYSGNSRYINFNDPTGTYQDLNILAEDGYVYKQDVLYMTETSIEDTTNTTQIINMIETLLSSNSLNNFFYSYYPENSYSYSSKEIFWNETYTTGLNSSVGRFMVDISEESLATGVVVPKSEILKQMQVGYMIKFQADGYDGEIWAKILDIVTSDESEEEYSITINEVLDPNYKWYAKGGYRVFSTILNAQARYEISNKIEDKVSFGLSYDYINQRWDVLDYETLADDSISFDYENPYTESGLYKNWIMKIRYESSQYWTYTIRYLDYIFGSDKKVAFFFNTNDKSDDNASFVTSDYIKVLKTNSNNNKNLAEDYFWKPIETIKYPDGYTDPYQFKVSSYDLDKDSSSENPRQFSEITSIGEKNLFFLKTSDEYGSFNSSVQEIDSLWGHTTESSLYYCQTGGTIFPAGTILPVSVTVSKKVKLSNGVTYEWTPSNPFTFNKGEKYDVDVVYDGHEVEWTTDIEGNTTLVSDIEIGSQLVYWNSMYKTMDRYSDDSYYIRTGIDNLLFLWKHYASSSYVIDPCPTNIMDMFVLTNTYYESVQEWLNNGKKGTFPKLPSAYELKSLFAELENYCMVSDTMVWHPISYKVLFGNESDNEYKANFRVIKNETTTMSDNEIKQQVIQAIDEFFATMEAGEKFFFTQLSTYIHQKLQQNIGTVVIVPTYSNDKFGNLFEIECEEDEILLSSASIDDVQIITKITEHNIRIGE</sequence>
<protein>
    <submittedName>
        <fullName evidence="1">Baseplate wedge protein</fullName>
    </submittedName>
</protein>